<organism evidence="6 7">
    <name type="scientific">Solanum verrucosum</name>
    <dbReference type="NCBI Taxonomy" id="315347"/>
    <lineage>
        <taxon>Eukaryota</taxon>
        <taxon>Viridiplantae</taxon>
        <taxon>Streptophyta</taxon>
        <taxon>Embryophyta</taxon>
        <taxon>Tracheophyta</taxon>
        <taxon>Spermatophyta</taxon>
        <taxon>Magnoliopsida</taxon>
        <taxon>eudicotyledons</taxon>
        <taxon>Gunneridae</taxon>
        <taxon>Pentapetalae</taxon>
        <taxon>asterids</taxon>
        <taxon>lamiids</taxon>
        <taxon>Solanales</taxon>
        <taxon>Solanaceae</taxon>
        <taxon>Solanoideae</taxon>
        <taxon>Solaneae</taxon>
        <taxon>Solanum</taxon>
    </lineage>
</organism>
<dbReference type="Proteomes" id="UP001234989">
    <property type="component" value="Chromosome 3"/>
</dbReference>
<dbReference type="GO" id="GO:0012505">
    <property type="term" value="C:endomembrane system"/>
    <property type="evidence" value="ECO:0007669"/>
    <property type="project" value="TreeGrafter"/>
</dbReference>
<keyword evidence="7" id="KW-1185">Reference proteome</keyword>
<proteinExistence type="inferred from homology"/>
<dbReference type="SUPFAM" id="SSF63829">
    <property type="entry name" value="Calcium-dependent phosphotriesterase"/>
    <property type="match status" value="1"/>
</dbReference>
<evidence type="ECO:0000256" key="2">
    <source>
        <dbReference type="ARBA" id="ARBA00009191"/>
    </source>
</evidence>
<dbReference type="Gene3D" id="2.120.10.30">
    <property type="entry name" value="TolB, C-terminal domain"/>
    <property type="match status" value="1"/>
</dbReference>
<evidence type="ECO:0000256" key="4">
    <source>
        <dbReference type="ARBA" id="ARBA00023180"/>
    </source>
</evidence>
<dbReference type="InterPro" id="IPR011042">
    <property type="entry name" value="6-blade_b-propeller_TolB-like"/>
</dbReference>
<comment type="similarity">
    <text evidence="2">Belongs to the strictosidine synthase family.</text>
</comment>
<evidence type="ECO:0000259" key="5">
    <source>
        <dbReference type="Pfam" id="PF03088"/>
    </source>
</evidence>
<protein>
    <recommendedName>
        <fullName evidence="5">Strictosidine synthase conserved region domain-containing protein</fullName>
    </recommendedName>
</protein>
<dbReference type="PANTHER" id="PTHR10426">
    <property type="entry name" value="STRICTOSIDINE SYNTHASE-RELATED"/>
    <property type="match status" value="1"/>
</dbReference>
<dbReference type="GO" id="GO:0005773">
    <property type="term" value="C:vacuole"/>
    <property type="evidence" value="ECO:0007669"/>
    <property type="project" value="UniProtKB-SubCell"/>
</dbReference>
<dbReference type="EMBL" id="CP133614">
    <property type="protein sequence ID" value="WMV21648.1"/>
    <property type="molecule type" value="Genomic_DNA"/>
</dbReference>
<gene>
    <name evidence="6" type="ORF">MTR67_015033</name>
</gene>
<reference evidence="6" key="1">
    <citation type="submission" date="2023-08" db="EMBL/GenBank/DDBJ databases">
        <title>A de novo genome assembly of Solanum verrucosum Schlechtendal, a Mexican diploid species geographically isolated from the other diploid A-genome species in potato relatives.</title>
        <authorList>
            <person name="Hosaka K."/>
        </authorList>
    </citation>
    <scope>NUCLEOTIDE SEQUENCE</scope>
    <source>
        <tissue evidence="6">Young leaves</tissue>
    </source>
</reference>
<comment type="subcellular location">
    <subcellularLocation>
        <location evidence="1">Vacuole</location>
    </subcellularLocation>
</comment>
<evidence type="ECO:0000256" key="3">
    <source>
        <dbReference type="ARBA" id="ARBA00022554"/>
    </source>
</evidence>
<keyword evidence="3" id="KW-0926">Vacuole</keyword>
<dbReference type="Pfam" id="PF03088">
    <property type="entry name" value="Str_synth"/>
    <property type="match status" value="1"/>
</dbReference>
<feature type="domain" description="Strictosidine synthase conserved region" evidence="5">
    <location>
        <begin position="86"/>
        <end position="174"/>
    </location>
</feature>
<dbReference type="InterPro" id="IPR018119">
    <property type="entry name" value="Strictosidine_synth_cons-reg"/>
</dbReference>
<name>A0AAF0QFL7_SOLVR</name>
<dbReference type="AlphaFoldDB" id="A0AAF0QFL7"/>
<evidence type="ECO:0000313" key="6">
    <source>
        <dbReference type="EMBL" id="WMV21648.1"/>
    </source>
</evidence>
<keyword evidence="4" id="KW-0325">Glycoprotein</keyword>
<sequence length="243" mass="27038">MVPPVLLTVNFQHLGSSNFHHESLALNLLLSIKKKKGDGPYTAVADGRIVKYEVDAYYGILVVGPTGGLATQLVTSFEGTRFGFLDALNIDQKTGVIYFVDAGAIFRIGDRTTIVESRDTSGRLFKYDIRTNQVTLLLTGLSGPVGLSLSKDSSYVLIIEYIAQRIRRFWLKGPKENSSDVFRKFEGIPDNIRRTVLGDFWEAIANTKQNITYSIGQRINQLGKVVETRHSQLNVMILLLGLL</sequence>
<evidence type="ECO:0000313" key="7">
    <source>
        <dbReference type="Proteomes" id="UP001234989"/>
    </source>
</evidence>
<accession>A0AAF0QFL7</accession>
<evidence type="ECO:0000256" key="1">
    <source>
        <dbReference type="ARBA" id="ARBA00004116"/>
    </source>
</evidence>
<dbReference type="PANTHER" id="PTHR10426:SF100">
    <property type="entry name" value="STRICTOSIDINE SYNTHASE CONSERVED REGION DOMAIN-CONTAINING PROTEIN"/>
    <property type="match status" value="1"/>
</dbReference>
<dbReference type="GO" id="GO:0016787">
    <property type="term" value="F:hydrolase activity"/>
    <property type="evidence" value="ECO:0007669"/>
    <property type="project" value="TreeGrafter"/>
</dbReference>